<keyword evidence="1" id="KW-0479">Metal-binding</keyword>
<dbReference type="AlphaFoldDB" id="A0A9P5TN20"/>
<dbReference type="PROSITE" id="PS50103">
    <property type="entry name" value="ZF_C3H1"/>
    <property type="match status" value="1"/>
</dbReference>
<reference evidence="4" key="1">
    <citation type="submission" date="2020-11" db="EMBL/GenBank/DDBJ databases">
        <authorList>
            <consortium name="DOE Joint Genome Institute"/>
            <person name="Ahrendt S."/>
            <person name="Riley R."/>
            <person name="Andreopoulos W."/>
            <person name="LaButti K."/>
            <person name="Pangilinan J."/>
            <person name="Ruiz-duenas F.J."/>
            <person name="Barrasa J.M."/>
            <person name="Sanchez-Garcia M."/>
            <person name="Camarero S."/>
            <person name="Miyauchi S."/>
            <person name="Serrano A."/>
            <person name="Linde D."/>
            <person name="Babiker R."/>
            <person name="Drula E."/>
            <person name="Ayuso-Fernandez I."/>
            <person name="Pacheco R."/>
            <person name="Padilla G."/>
            <person name="Ferreira P."/>
            <person name="Barriuso J."/>
            <person name="Kellner H."/>
            <person name="Castanera R."/>
            <person name="Alfaro M."/>
            <person name="Ramirez L."/>
            <person name="Pisabarro A.G."/>
            <person name="Kuo A."/>
            <person name="Tritt A."/>
            <person name="Lipzen A."/>
            <person name="He G."/>
            <person name="Yan M."/>
            <person name="Ng V."/>
            <person name="Cullen D."/>
            <person name="Martin F."/>
            <person name="Rosso M.-N."/>
            <person name="Henrissat B."/>
            <person name="Hibbett D."/>
            <person name="Martinez A.T."/>
            <person name="Grigoriev I.V."/>
        </authorList>
    </citation>
    <scope>NUCLEOTIDE SEQUENCE</scope>
    <source>
        <strain evidence="4">AH 44721</strain>
    </source>
</reference>
<evidence type="ECO:0000259" key="3">
    <source>
        <dbReference type="PROSITE" id="PS50103"/>
    </source>
</evidence>
<accession>A0A9P5TN20</accession>
<sequence>MSNSKAPYKKVACRHFDAHSGKPLSPCTKGSDCSFLHPSDFEWSRRNTAKKTYRSAPLAPQADLFLRSHREELSSNSRTQEGRKPSKGSLGLKYRKRSGTPDRDRSLFQDTPTPMERNKPVVENSRRQEFVRMGENTRTRNITEEIKKPAKPSFSETGHASKERPTEKPDASPKTIPVTVNVQNSDKVVRLFQGLASISRETDQLSEVQKKEESKIETYKNISATLKSITSSAGSAVAPQMALSLLAQTECKNRIEKNNATCQKMWSDAINVFVEEVTKVVDNRVQVVLRCIRNEAEQAALSIGARISARERTTMQRTLQEARCFRIWALEGSLSGRN</sequence>
<protein>
    <recommendedName>
        <fullName evidence="3">C3H1-type domain-containing protein</fullName>
    </recommendedName>
</protein>
<feature type="region of interest" description="Disordered" evidence="2">
    <location>
        <begin position="72"/>
        <end position="177"/>
    </location>
</feature>
<evidence type="ECO:0000256" key="2">
    <source>
        <dbReference type="SAM" id="MobiDB-lite"/>
    </source>
</evidence>
<organism evidence="4 5">
    <name type="scientific">Gymnopilus junonius</name>
    <name type="common">Spectacular rustgill mushroom</name>
    <name type="synonym">Gymnopilus spectabilis subsp. junonius</name>
    <dbReference type="NCBI Taxonomy" id="109634"/>
    <lineage>
        <taxon>Eukaryota</taxon>
        <taxon>Fungi</taxon>
        <taxon>Dikarya</taxon>
        <taxon>Basidiomycota</taxon>
        <taxon>Agaricomycotina</taxon>
        <taxon>Agaricomycetes</taxon>
        <taxon>Agaricomycetidae</taxon>
        <taxon>Agaricales</taxon>
        <taxon>Agaricineae</taxon>
        <taxon>Hymenogastraceae</taxon>
        <taxon>Gymnopilus</taxon>
    </lineage>
</organism>
<comment type="caution">
    <text evidence="4">The sequence shown here is derived from an EMBL/GenBank/DDBJ whole genome shotgun (WGS) entry which is preliminary data.</text>
</comment>
<dbReference type="Proteomes" id="UP000724874">
    <property type="component" value="Unassembled WGS sequence"/>
</dbReference>
<feature type="compositionally biased region" description="Basic and acidic residues" evidence="2">
    <location>
        <begin position="116"/>
        <end position="148"/>
    </location>
</feature>
<feature type="domain" description="C3H1-type" evidence="3">
    <location>
        <begin position="7"/>
        <end position="40"/>
    </location>
</feature>
<gene>
    <name evidence="4" type="ORF">CPB84DRAFT_894812</name>
</gene>
<dbReference type="OrthoDB" id="3058225at2759"/>
<keyword evidence="1" id="KW-0863">Zinc-finger</keyword>
<feature type="compositionally biased region" description="Basic and acidic residues" evidence="2">
    <location>
        <begin position="159"/>
        <end position="171"/>
    </location>
</feature>
<dbReference type="InterPro" id="IPR000571">
    <property type="entry name" value="Znf_CCCH"/>
</dbReference>
<proteinExistence type="predicted"/>
<feature type="zinc finger region" description="C3H1-type" evidence="1">
    <location>
        <begin position="7"/>
        <end position="40"/>
    </location>
</feature>
<name>A0A9P5TN20_GYMJU</name>
<dbReference type="GO" id="GO:0008270">
    <property type="term" value="F:zinc ion binding"/>
    <property type="evidence" value="ECO:0007669"/>
    <property type="project" value="UniProtKB-KW"/>
</dbReference>
<evidence type="ECO:0000256" key="1">
    <source>
        <dbReference type="PROSITE-ProRule" id="PRU00723"/>
    </source>
</evidence>
<keyword evidence="5" id="KW-1185">Reference proteome</keyword>
<evidence type="ECO:0000313" key="5">
    <source>
        <dbReference type="Proteomes" id="UP000724874"/>
    </source>
</evidence>
<dbReference type="EMBL" id="JADNYJ010000038">
    <property type="protein sequence ID" value="KAF8902107.1"/>
    <property type="molecule type" value="Genomic_DNA"/>
</dbReference>
<keyword evidence="1" id="KW-0862">Zinc</keyword>
<evidence type="ECO:0000313" key="4">
    <source>
        <dbReference type="EMBL" id="KAF8902107.1"/>
    </source>
</evidence>